<evidence type="ECO:0000313" key="2">
    <source>
        <dbReference type="EMBL" id="GLI24392.1"/>
    </source>
</evidence>
<keyword evidence="1" id="KW-1133">Transmembrane helix</keyword>
<gene>
    <name evidence="3" type="ORF">GGQ86_004399</name>
    <name evidence="2" type="ORF">XFLAVUS301_40660</name>
</gene>
<evidence type="ECO:0000313" key="3">
    <source>
        <dbReference type="EMBL" id="MDR6335901.1"/>
    </source>
</evidence>
<dbReference type="Pfam" id="PF06496">
    <property type="entry name" value="DUF1097"/>
    <property type="match status" value="1"/>
</dbReference>
<dbReference type="GeneID" id="95764838"/>
<organism evidence="2 4">
    <name type="scientific">Xanthobacter flavus</name>
    <dbReference type="NCBI Taxonomy" id="281"/>
    <lineage>
        <taxon>Bacteria</taxon>
        <taxon>Pseudomonadati</taxon>
        <taxon>Pseudomonadota</taxon>
        <taxon>Alphaproteobacteria</taxon>
        <taxon>Hyphomicrobiales</taxon>
        <taxon>Xanthobacteraceae</taxon>
        <taxon>Xanthobacter</taxon>
    </lineage>
</organism>
<feature type="transmembrane region" description="Helical" evidence="1">
    <location>
        <begin position="77"/>
        <end position="96"/>
    </location>
</feature>
<evidence type="ECO:0000313" key="4">
    <source>
        <dbReference type="Proteomes" id="UP001144397"/>
    </source>
</evidence>
<dbReference type="RefSeq" id="WP_229643331.1">
    <property type="nucleotide sequence ID" value="NZ_BSDO01000007.1"/>
</dbReference>
<proteinExistence type="predicted"/>
<reference evidence="2" key="1">
    <citation type="submission" date="2022-12" db="EMBL/GenBank/DDBJ databases">
        <title>Reference genome sequencing for broad-spectrum identification of bacterial and archaeal isolates by mass spectrometry.</title>
        <authorList>
            <person name="Sekiguchi Y."/>
            <person name="Tourlousse D.M."/>
        </authorList>
    </citation>
    <scope>NUCLEOTIDE SEQUENCE</scope>
    <source>
        <strain evidence="2">301</strain>
    </source>
</reference>
<feature type="transmembrane region" description="Helical" evidence="1">
    <location>
        <begin position="46"/>
        <end position="70"/>
    </location>
</feature>
<dbReference type="EMBL" id="BSDO01000007">
    <property type="protein sequence ID" value="GLI24392.1"/>
    <property type="molecule type" value="Genomic_DNA"/>
</dbReference>
<sequence length="173" mass="17944">MIISLALSVGVLGGLCTWLFLSTQAFLIWAAFIAWACFFHSGGDAAAFRTTIVSNVFGVAAAWATGLVLATLTPGPVVGAVIVGLSIALYILAAYIPAFSSIPAVTYGYAATFAFLTQNADAFTPAAMLSLTGRNALLLVPFSMILGACFAYASALCAARIRQALLQPERSPV</sequence>
<reference evidence="3 5" key="2">
    <citation type="submission" date="2023-07" db="EMBL/GenBank/DDBJ databases">
        <title>Genomic Encyclopedia of Type Strains, Phase IV (KMG-IV): sequencing the most valuable type-strain genomes for metagenomic binning, comparative biology and taxonomic classification.</title>
        <authorList>
            <person name="Goeker M."/>
        </authorList>
    </citation>
    <scope>NUCLEOTIDE SEQUENCE [LARGE SCALE GENOMIC DNA]</scope>
    <source>
        <strain evidence="3 5">DSM 338</strain>
    </source>
</reference>
<dbReference type="AlphaFoldDB" id="A0A9W6FNE7"/>
<dbReference type="Proteomes" id="UP001144397">
    <property type="component" value="Unassembled WGS sequence"/>
</dbReference>
<dbReference type="Proteomes" id="UP001245370">
    <property type="component" value="Unassembled WGS sequence"/>
</dbReference>
<protein>
    <recommendedName>
        <fullName evidence="6">DUF1097 domain-containing protein</fullName>
    </recommendedName>
</protein>
<keyword evidence="5" id="KW-1185">Reference proteome</keyword>
<accession>A0A9W6FNE7</accession>
<evidence type="ECO:0008006" key="6">
    <source>
        <dbReference type="Google" id="ProtNLM"/>
    </source>
</evidence>
<name>A0A9W6FNE7_XANFL</name>
<comment type="caution">
    <text evidence="2">The sequence shown here is derived from an EMBL/GenBank/DDBJ whole genome shotgun (WGS) entry which is preliminary data.</text>
</comment>
<dbReference type="InterPro" id="IPR009476">
    <property type="entry name" value="DUF1097"/>
</dbReference>
<keyword evidence="1" id="KW-0812">Transmembrane</keyword>
<feature type="transmembrane region" description="Helical" evidence="1">
    <location>
        <begin position="138"/>
        <end position="161"/>
    </location>
</feature>
<evidence type="ECO:0000256" key="1">
    <source>
        <dbReference type="SAM" id="Phobius"/>
    </source>
</evidence>
<evidence type="ECO:0000313" key="5">
    <source>
        <dbReference type="Proteomes" id="UP001245370"/>
    </source>
</evidence>
<keyword evidence="1" id="KW-0472">Membrane</keyword>
<dbReference type="EMBL" id="JAVDPY010000009">
    <property type="protein sequence ID" value="MDR6335901.1"/>
    <property type="molecule type" value="Genomic_DNA"/>
</dbReference>